<dbReference type="SMART" id="SM00387">
    <property type="entry name" value="HATPase_c"/>
    <property type="match status" value="1"/>
</dbReference>
<evidence type="ECO:0000256" key="3">
    <source>
        <dbReference type="ARBA" id="ARBA00022553"/>
    </source>
</evidence>
<evidence type="ECO:0000313" key="13">
    <source>
        <dbReference type="EMBL" id="MFC0470609.1"/>
    </source>
</evidence>
<keyword evidence="8" id="KW-0902">Two-component regulatory system</keyword>
<dbReference type="Pfam" id="PF00512">
    <property type="entry name" value="HisKA"/>
    <property type="match status" value="1"/>
</dbReference>
<comment type="caution">
    <text evidence="13">The sequence shown here is derived from an EMBL/GenBank/DDBJ whole genome shotgun (WGS) entry which is preliminary data.</text>
</comment>
<organism evidence="13 14">
    <name type="scientific">Halalkalibacter kiskunsagensis</name>
    <dbReference type="NCBI Taxonomy" id="1548599"/>
    <lineage>
        <taxon>Bacteria</taxon>
        <taxon>Bacillati</taxon>
        <taxon>Bacillota</taxon>
        <taxon>Bacilli</taxon>
        <taxon>Bacillales</taxon>
        <taxon>Bacillaceae</taxon>
        <taxon>Halalkalibacter</taxon>
    </lineage>
</organism>
<keyword evidence="5" id="KW-0547">Nucleotide-binding</keyword>
<evidence type="ECO:0000256" key="5">
    <source>
        <dbReference type="ARBA" id="ARBA00022741"/>
    </source>
</evidence>
<dbReference type="SUPFAM" id="SSF52172">
    <property type="entry name" value="CheY-like"/>
    <property type="match status" value="1"/>
</dbReference>
<evidence type="ECO:0000256" key="6">
    <source>
        <dbReference type="ARBA" id="ARBA00022777"/>
    </source>
</evidence>
<evidence type="ECO:0000256" key="9">
    <source>
        <dbReference type="PROSITE-ProRule" id="PRU00169"/>
    </source>
</evidence>
<accession>A0ABV6KBG9</accession>
<evidence type="ECO:0000259" key="11">
    <source>
        <dbReference type="PROSITE" id="PS50109"/>
    </source>
</evidence>
<dbReference type="InterPro" id="IPR001789">
    <property type="entry name" value="Sig_transdc_resp-reg_receiver"/>
</dbReference>
<dbReference type="Pfam" id="PF00072">
    <property type="entry name" value="Response_reg"/>
    <property type="match status" value="1"/>
</dbReference>
<dbReference type="SUPFAM" id="SSF47384">
    <property type="entry name" value="Homodimeric domain of signal transducing histidine kinase"/>
    <property type="match status" value="1"/>
</dbReference>
<dbReference type="NCBIfam" id="TIGR00229">
    <property type="entry name" value="sensory_box"/>
    <property type="match status" value="1"/>
</dbReference>
<dbReference type="InterPro" id="IPR035965">
    <property type="entry name" value="PAS-like_dom_sf"/>
</dbReference>
<dbReference type="InterPro" id="IPR004358">
    <property type="entry name" value="Sig_transdc_His_kin-like_C"/>
</dbReference>
<dbReference type="InterPro" id="IPR005467">
    <property type="entry name" value="His_kinase_dom"/>
</dbReference>
<name>A0ABV6KBG9_9BACI</name>
<dbReference type="SUPFAM" id="SSF55785">
    <property type="entry name" value="PYP-like sensor domain (PAS domain)"/>
    <property type="match status" value="1"/>
</dbReference>
<dbReference type="Gene3D" id="3.40.50.2300">
    <property type="match status" value="1"/>
</dbReference>
<feature type="domain" description="Histidine kinase" evidence="11">
    <location>
        <begin position="314"/>
        <end position="518"/>
    </location>
</feature>
<proteinExistence type="predicted"/>
<dbReference type="InterPro" id="IPR011006">
    <property type="entry name" value="CheY-like_superfamily"/>
</dbReference>
<feature type="coiled-coil region" evidence="10">
    <location>
        <begin position="131"/>
        <end position="179"/>
    </location>
</feature>
<evidence type="ECO:0000256" key="10">
    <source>
        <dbReference type="SAM" id="Coils"/>
    </source>
</evidence>
<dbReference type="SUPFAM" id="SSF55874">
    <property type="entry name" value="ATPase domain of HSP90 chaperone/DNA topoisomerase II/histidine kinase"/>
    <property type="match status" value="1"/>
</dbReference>
<evidence type="ECO:0000259" key="12">
    <source>
        <dbReference type="PROSITE" id="PS50110"/>
    </source>
</evidence>
<dbReference type="PANTHER" id="PTHR43547:SF2">
    <property type="entry name" value="HYBRID SIGNAL TRANSDUCTION HISTIDINE KINASE C"/>
    <property type="match status" value="1"/>
</dbReference>
<evidence type="ECO:0000256" key="2">
    <source>
        <dbReference type="ARBA" id="ARBA00012438"/>
    </source>
</evidence>
<keyword evidence="14" id="KW-1185">Reference proteome</keyword>
<dbReference type="SMART" id="SM00388">
    <property type="entry name" value="HisKA"/>
    <property type="match status" value="1"/>
</dbReference>
<keyword evidence="4" id="KW-0808">Transferase</keyword>
<keyword evidence="3 9" id="KW-0597">Phosphoprotein</keyword>
<reference evidence="13 14" key="1">
    <citation type="submission" date="2024-09" db="EMBL/GenBank/DDBJ databases">
        <authorList>
            <person name="Sun Q."/>
            <person name="Mori K."/>
        </authorList>
    </citation>
    <scope>NUCLEOTIDE SEQUENCE [LARGE SCALE GENOMIC DNA]</scope>
    <source>
        <strain evidence="13 14">NCAIM B.02610</strain>
    </source>
</reference>
<dbReference type="Gene3D" id="1.10.287.130">
    <property type="match status" value="1"/>
</dbReference>
<dbReference type="Gene3D" id="3.30.565.10">
    <property type="entry name" value="Histidine kinase-like ATPase, C-terminal domain"/>
    <property type="match status" value="1"/>
</dbReference>
<dbReference type="PRINTS" id="PR00344">
    <property type="entry name" value="BCTRLSENSOR"/>
</dbReference>
<feature type="domain" description="Response regulatory" evidence="12">
    <location>
        <begin position="8"/>
        <end position="125"/>
    </location>
</feature>
<evidence type="ECO:0000256" key="1">
    <source>
        <dbReference type="ARBA" id="ARBA00000085"/>
    </source>
</evidence>
<dbReference type="InterPro" id="IPR003661">
    <property type="entry name" value="HisK_dim/P_dom"/>
</dbReference>
<keyword evidence="7" id="KW-0067">ATP-binding</keyword>
<keyword evidence="6" id="KW-0418">Kinase</keyword>
<feature type="modified residue" description="4-aspartylphosphate" evidence="9">
    <location>
        <position position="57"/>
    </location>
</feature>
<dbReference type="EC" id="2.7.13.3" evidence="2"/>
<protein>
    <recommendedName>
        <fullName evidence="2">histidine kinase</fullName>
        <ecNumber evidence="2">2.7.13.3</ecNumber>
    </recommendedName>
</protein>
<dbReference type="Pfam" id="PF13188">
    <property type="entry name" value="PAS_8"/>
    <property type="match status" value="1"/>
</dbReference>
<dbReference type="Proteomes" id="UP001589838">
    <property type="component" value="Unassembled WGS sequence"/>
</dbReference>
<dbReference type="Pfam" id="PF02518">
    <property type="entry name" value="HATPase_c"/>
    <property type="match status" value="1"/>
</dbReference>
<dbReference type="InterPro" id="IPR003594">
    <property type="entry name" value="HATPase_dom"/>
</dbReference>
<comment type="catalytic activity">
    <reaction evidence="1">
        <text>ATP + protein L-histidine = ADP + protein N-phospho-L-histidine.</text>
        <dbReference type="EC" id="2.7.13.3"/>
    </reaction>
</comment>
<gene>
    <name evidence="13" type="ORF">ACFFHM_08885</name>
</gene>
<sequence>MNNRDKVNILMVDDRPENLMALEAVLNGKNYHLVAATSGEEALKFVLQYEFAVILLDVQMPGLNGFETAEIIKKRQNSSHIPIIFITALSKANEHVSVGYLTGAIDYIFKPFNPIILKSKVEAFVQIYNKQNEIKEQNMLLEKQAYELQERYNNLENIIEEKTKELVQANQALQVSQERFRKIFQLSPNLMAIRSLLDKRYVAVNESWIQFTGYQFDELQDQSEDVLKITSTSNRTLLDENDPKDVCEANYNEEITYITKKGVSREGLLSTETAVIDGEPCIISTITDVTDLVKLEKEVSRLDRLNLVGEMAAGIAHEIRNPMTTVLGFLQLAKSQQHVPQPEEYINLMIDELHRANGIITEFLTLAKDKANNRREEDLNSIIKTLHPLLRAEALMNNKVIQLQLSECPLLLLDEKEIRQLILNIGLNGLEAMNPGGTLVIKTYTIEEKVMLEINDNGPGIENEILENMGTPFFTTKDQGTGLGLAICYSIIARHSAKIEIKTGSEGTSFIISFPLHQQVMERTNRLSNL</sequence>
<dbReference type="InterPro" id="IPR000014">
    <property type="entry name" value="PAS"/>
</dbReference>
<dbReference type="InterPro" id="IPR036097">
    <property type="entry name" value="HisK_dim/P_sf"/>
</dbReference>
<dbReference type="SMART" id="SM00448">
    <property type="entry name" value="REC"/>
    <property type="match status" value="1"/>
</dbReference>
<keyword evidence="10" id="KW-0175">Coiled coil</keyword>
<dbReference type="CDD" id="cd00082">
    <property type="entry name" value="HisKA"/>
    <property type="match status" value="1"/>
</dbReference>
<dbReference type="PANTHER" id="PTHR43547">
    <property type="entry name" value="TWO-COMPONENT HISTIDINE KINASE"/>
    <property type="match status" value="1"/>
</dbReference>
<dbReference type="PROSITE" id="PS50110">
    <property type="entry name" value="RESPONSE_REGULATORY"/>
    <property type="match status" value="1"/>
</dbReference>
<dbReference type="InterPro" id="IPR036890">
    <property type="entry name" value="HATPase_C_sf"/>
</dbReference>
<evidence type="ECO:0000256" key="8">
    <source>
        <dbReference type="ARBA" id="ARBA00023012"/>
    </source>
</evidence>
<dbReference type="PROSITE" id="PS50109">
    <property type="entry name" value="HIS_KIN"/>
    <property type="match status" value="1"/>
</dbReference>
<evidence type="ECO:0000313" key="14">
    <source>
        <dbReference type="Proteomes" id="UP001589838"/>
    </source>
</evidence>
<evidence type="ECO:0000256" key="7">
    <source>
        <dbReference type="ARBA" id="ARBA00022840"/>
    </source>
</evidence>
<evidence type="ECO:0000256" key="4">
    <source>
        <dbReference type="ARBA" id="ARBA00022679"/>
    </source>
</evidence>
<dbReference type="EMBL" id="JBHLUX010000024">
    <property type="protein sequence ID" value="MFC0470609.1"/>
    <property type="molecule type" value="Genomic_DNA"/>
</dbReference>
<dbReference type="RefSeq" id="WP_335959125.1">
    <property type="nucleotide sequence ID" value="NZ_JAXBLX010000004.1"/>
</dbReference>
<dbReference type="Gene3D" id="3.30.450.20">
    <property type="entry name" value="PAS domain"/>
    <property type="match status" value="1"/>
</dbReference>